<dbReference type="BioCyc" id="JESP1508404:G14D9-12005-MONOMER"/>
<proteinExistence type="predicted"/>
<evidence type="ECO:0000313" key="2">
    <source>
        <dbReference type="Proteomes" id="UP000031449"/>
    </source>
</evidence>
<dbReference type="HOGENOM" id="CLU_2617269_0_0_9"/>
<dbReference type="AlphaFoldDB" id="A0A0B5ATJ0"/>
<sequence length="78" mass="9351">MNYKRIKVEDLPATYTDVKLTVDQYIAYKEQKYLDAQIALKAKTTVRWLKGWKKLHQIERVIAGIKKERLLERRSMIN</sequence>
<name>A0A0B5ATJ0_9BACL</name>
<dbReference type="KEGG" id="jeo:JMA_27250"/>
<gene>
    <name evidence="1" type="ORF">JMA_27250</name>
</gene>
<dbReference type="STRING" id="1508404.JMA_27250"/>
<organism evidence="1 2">
    <name type="scientific">Jeotgalibacillus malaysiensis</name>
    <dbReference type="NCBI Taxonomy" id="1508404"/>
    <lineage>
        <taxon>Bacteria</taxon>
        <taxon>Bacillati</taxon>
        <taxon>Bacillota</taxon>
        <taxon>Bacilli</taxon>
        <taxon>Bacillales</taxon>
        <taxon>Caryophanaceae</taxon>
        <taxon>Jeotgalibacillus</taxon>
    </lineage>
</organism>
<keyword evidence="2" id="KW-1185">Reference proteome</keyword>
<evidence type="ECO:0000313" key="1">
    <source>
        <dbReference type="EMBL" id="AJD92042.1"/>
    </source>
</evidence>
<protein>
    <submittedName>
        <fullName evidence="1">Uncharacterized protein</fullName>
    </submittedName>
</protein>
<dbReference type="Proteomes" id="UP000031449">
    <property type="component" value="Chromosome"/>
</dbReference>
<reference evidence="1 2" key="1">
    <citation type="submission" date="2014-08" db="EMBL/GenBank/DDBJ databases">
        <title>Complete genome of a marine bacteria Jeotgalibacillus malaysiensis.</title>
        <authorList>
            <person name="Yaakop A.S."/>
            <person name="Chan K.-G."/>
            <person name="Goh K.M."/>
        </authorList>
    </citation>
    <scope>NUCLEOTIDE SEQUENCE [LARGE SCALE GENOMIC DNA]</scope>
    <source>
        <strain evidence="1 2">D5</strain>
    </source>
</reference>
<dbReference type="EMBL" id="CP009416">
    <property type="protein sequence ID" value="AJD92042.1"/>
    <property type="molecule type" value="Genomic_DNA"/>
</dbReference>
<accession>A0A0B5ATJ0</accession>